<name>A0A8S4QUC4_9NEOP</name>
<evidence type="ECO:0000313" key="2">
    <source>
        <dbReference type="Proteomes" id="UP000838756"/>
    </source>
</evidence>
<keyword evidence="2" id="KW-1185">Reference proteome</keyword>
<accession>A0A8S4QUC4</accession>
<dbReference type="EMBL" id="CAKXAJ010015429">
    <property type="protein sequence ID" value="CAH2216429.1"/>
    <property type="molecule type" value="Genomic_DNA"/>
</dbReference>
<proteinExistence type="predicted"/>
<reference evidence="1" key="1">
    <citation type="submission" date="2022-03" db="EMBL/GenBank/DDBJ databases">
        <authorList>
            <person name="Lindestad O."/>
        </authorList>
    </citation>
    <scope>NUCLEOTIDE SEQUENCE</scope>
</reference>
<sequence>MLVETVQTIGSKFYKTYRRNKANRFSTNTLNLMTERQEMRLQSTTDASAYRRINRQISRSQNCDLPHFNTERLKNAIEQNRGSKVFARDLSIGQSKLM</sequence>
<evidence type="ECO:0000313" key="1">
    <source>
        <dbReference type="EMBL" id="CAH2216429.1"/>
    </source>
</evidence>
<protein>
    <submittedName>
        <fullName evidence="1">Jg9733 protein</fullName>
    </submittedName>
</protein>
<organism evidence="1 2">
    <name type="scientific">Pararge aegeria aegeria</name>
    <dbReference type="NCBI Taxonomy" id="348720"/>
    <lineage>
        <taxon>Eukaryota</taxon>
        <taxon>Metazoa</taxon>
        <taxon>Ecdysozoa</taxon>
        <taxon>Arthropoda</taxon>
        <taxon>Hexapoda</taxon>
        <taxon>Insecta</taxon>
        <taxon>Pterygota</taxon>
        <taxon>Neoptera</taxon>
        <taxon>Endopterygota</taxon>
        <taxon>Lepidoptera</taxon>
        <taxon>Glossata</taxon>
        <taxon>Ditrysia</taxon>
        <taxon>Papilionoidea</taxon>
        <taxon>Nymphalidae</taxon>
        <taxon>Satyrinae</taxon>
        <taxon>Satyrini</taxon>
        <taxon>Parargina</taxon>
        <taxon>Pararge</taxon>
    </lineage>
</organism>
<dbReference type="Proteomes" id="UP000838756">
    <property type="component" value="Unassembled WGS sequence"/>
</dbReference>
<dbReference type="AlphaFoldDB" id="A0A8S4QUC4"/>
<comment type="caution">
    <text evidence="1">The sequence shown here is derived from an EMBL/GenBank/DDBJ whole genome shotgun (WGS) entry which is preliminary data.</text>
</comment>
<gene>
    <name evidence="1" type="primary">jg9733</name>
    <name evidence="1" type="ORF">PAEG_LOCUS4476</name>
</gene>
<dbReference type="OrthoDB" id="407509at2759"/>